<name>A0AAV7T8Z5_PLEWA</name>
<organism evidence="2 3">
    <name type="scientific">Pleurodeles waltl</name>
    <name type="common">Iberian ribbed newt</name>
    <dbReference type="NCBI Taxonomy" id="8319"/>
    <lineage>
        <taxon>Eukaryota</taxon>
        <taxon>Metazoa</taxon>
        <taxon>Chordata</taxon>
        <taxon>Craniata</taxon>
        <taxon>Vertebrata</taxon>
        <taxon>Euteleostomi</taxon>
        <taxon>Amphibia</taxon>
        <taxon>Batrachia</taxon>
        <taxon>Caudata</taxon>
        <taxon>Salamandroidea</taxon>
        <taxon>Salamandridae</taxon>
        <taxon>Pleurodelinae</taxon>
        <taxon>Pleurodeles</taxon>
    </lineage>
</organism>
<feature type="compositionally biased region" description="Basic and acidic residues" evidence="1">
    <location>
        <begin position="55"/>
        <end position="85"/>
    </location>
</feature>
<dbReference type="EMBL" id="JANPWB010000007">
    <property type="protein sequence ID" value="KAJ1172322.1"/>
    <property type="molecule type" value="Genomic_DNA"/>
</dbReference>
<reference evidence="2" key="1">
    <citation type="journal article" date="2022" name="bioRxiv">
        <title>Sequencing and chromosome-scale assembly of the giantPleurodeles waltlgenome.</title>
        <authorList>
            <person name="Brown T."/>
            <person name="Elewa A."/>
            <person name="Iarovenko S."/>
            <person name="Subramanian E."/>
            <person name="Araus A.J."/>
            <person name="Petzold A."/>
            <person name="Susuki M."/>
            <person name="Suzuki K.-i.T."/>
            <person name="Hayashi T."/>
            <person name="Toyoda A."/>
            <person name="Oliveira C."/>
            <person name="Osipova E."/>
            <person name="Leigh N.D."/>
            <person name="Simon A."/>
            <person name="Yun M.H."/>
        </authorList>
    </citation>
    <scope>NUCLEOTIDE SEQUENCE</scope>
    <source>
        <strain evidence="2">20211129_DDA</strain>
        <tissue evidence="2">Liver</tissue>
    </source>
</reference>
<dbReference type="Proteomes" id="UP001066276">
    <property type="component" value="Chromosome 4_1"/>
</dbReference>
<keyword evidence="3" id="KW-1185">Reference proteome</keyword>
<comment type="caution">
    <text evidence="2">The sequence shown here is derived from an EMBL/GenBank/DDBJ whole genome shotgun (WGS) entry which is preliminary data.</text>
</comment>
<evidence type="ECO:0000313" key="3">
    <source>
        <dbReference type="Proteomes" id="UP001066276"/>
    </source>
</evidence>
<accession>A0AAV7T8Z5</accession>
<dbReference type="AlphaFoldDB" id="A0AAV7T8Z5"/>
<sequence length="142" mass="15775">MDPQAALWTCDGPALFGPSLNASCTVAARSTPELVDRAANPLGLPVSEGQPQRNRVPEETEKGKWTDGGEEEKSGRSKTATEQRRQPKRQLKRSKDADRGGNPKESAWGYRQHRPRCRRRTAKLPATLQEKRGILRCVQKSG</sequence>
<feature type="region of interest" description="Disordered" evidence="1">
    <location>
        <begin position="38"/>
        <end position="121"/>
    </location>
</feature>
<evidence type="ECO:0000313" key="2">
    <source>
        <dbReference type="EMBL" id="KAJ1172322.1"/>
    </source>
</evidence>
<gene>
    <name evidence="2" type="ORF">NDU88_004169</name>
</gene>
<feature type="compositionally biased region" description="Basic residues" evidence="1">
    <location>
        <begin position="111"/>
        <end position="121"/>
    </location>
</feature>
<protein>
    <submittedName>
        <fullName evidence="2">Uncharacterized protein</fullName>
    </submittedName>
</protein>
<evidence type="ECO:0000256" key="1">
    <source>
        <dbReference type="SAM" id="MobiDB-lite"/>
    </source>
</evidence>
<proteinExistence type="predicted"/>
<feature type="compositionally biased region" description="Basic and acidic residues" evidence="1">
    <location>
        <begin position="93"/>
        <end position="102"/>
    </location>
</feature>